<gene>
    <name evidence="3" type="ORF">PLICRDRAFT_180949</name>
</gene>
<dbReference type="EMBL" id="KN832603">
    <property type="protein sequence ID" value="KII82877.1"/>
    <property type="molecule type" value="Genomic_DNA"/>
</dbReference>
<feature type="compositionally biased region" description="Polar residues" evidence="1">
    <location>
        <begin position="147"/>
        <end position="158"/>
    </location>
</feature>
<protein>
    <submittedName>
        <fullName evidence="3">Unplaced genomic scaffold PLICRscaffold_50, whole genome shotgun sequence</fullName>
    </submittedName>
</protein>
<evidence type="ECO:0000256" key="1">
    <source>
        <dbReference type="SAM" id="MobiDB-lite"/>
    </source>
</evidence>
<feature type="compositionally biased region" description="Polar residues" evidence="1">
    <location>
        <begin position="179"/>
        <end position="190"/>
    </location>
</feature>
<dbReference type="Proteomes" id="UP000053263">
    <property type="component" value="Unassembled WGS sequence"/>
</dbReference>
<feature type="compositionally biased region" description="Low complexity" evidence="1">
    <location>
        <begin position="502"/>
        <end position="517"/>
    </location>
</feature>
<feature type="compositionally biased region" description="Low complexity" evidence="1">
    <location>
        <begin position="998"/>
        <end position="1007"/>
    </location>
</feature>
<feature type="region of interest" description="Disordered" evidence="1">
    <location>
        <begin position="902"/>
        <end position="939"/>
    </location>
</feature>
<feature type="region of interest" description="Disordered" evidence="1">
    <location>
        <begin position="68"/>
        <end position="92"/>
    </location>
</feature>
<evidence type="ECO:0000259" key="2">
    <source>
        <dbReference type="PROSITE" id="PS00028"/>
    </source>
</evidence>
<feature type="compositionally biased region" description="Basic and acidic residues" evidence="1">
    <location>
        <begin position="491"/>
        <end position="501"/>
    </location>
</feature>
<feature type="region of interest" description="Disordered" evidence="1">
    <location>
        <begin position="541"/>
        <end position="619"/>
    </location>
</feature>
<dbReference type="Gene3D" id="3.30.160.60">
    <property type="entry name" value="Classic Zinc Finger"/>
    <property type="match status" value="1"/>
</dbReference>
<feature type="region of interest" description="Disordered" evidence="1">
    <location>
        <begin position="370"/>
        <end position="517"/>
    </location>
</feature>
<feature type="domain" description="C2H2-type" evidence="2">
    <location>
        <begin position="782"/>
        <end position="804"/>
    </location>
</feature>
<feature type="compositionally biased region" description="Polar residues" evidence="1">
    <location>
        <begin position="370"/>
        <end position="380"/>
    </location>
</feature>
<dbReference type="SMART" id="SM00355">
    <property type="entry name" value="ZnF_C2H2"/>
    <property type="match status" value="3"/>
</dbReference>
<dbReference type="InterPro" id="IPR013087">
    <property type="entry name" value="Znf_C2H2_type"/>
</dbReference>
<dbReference type="OrthoDB" id="3254002at2759"/>
<feature type="compositionally biased region" description="Polar residues" evidence="1">
    <location>
        <begin position="981"/>
        <end position="994"/>
    </location>
</feature>
<name>A0A0C9SPQ3_PLICR</name>
<feature type="region of interest" description="Disordered" evidence="1">
    <location>
        <begin position="269"/>
        <end position="335"/>
    </location>
</feature>
<dbReference type="HOGENOM" id="CLU_296486_0_0_1"/>
<feature type="region of interest" description="Disordered" evidence="1">
    <location>
        <begin position="106"/>
        <end position="128"/>
    </location>
</feature>
<keyword evidence="4" id="KW-1185">Reference proteome</keyword>
<feature type="compositionally biased region" description="Basic and acidic residues" evidence="1">
    <location>
        <begin position="470"/>
        <end position="479"/>
    </location>
</feature>
<feature type="compositionally biased region" description="Polar residues" evidence="1">
    <location>
        <begin position="112"/>
        <end position="124"/>
    </location>
</feature>
<proteinExistence type="predicted"/>
<feature type="compositionally biased region" description="Polar residues" evidence="1">
    <location>
        <begin position="592"/>
        <end position="615"/>
    </location>
</feature>
<feature type="region of interest" description="Disordered" evidence="1">
    <location>
        <begin position="638"/>
        <end position="664"/>
    </location>
</feature>
<sequence>MRDVLASWEIMNEEGRRNYFATEQAKEELRRRAEEGEAAKHELERLDAEERNRRRFFIPAVSAVGRMLPAPQHMPPSNQAQSNPAQRHYRPQSYTQQYPATATIVEVRESSESPGPSASQQPRSNPDHQKKHIIGMAALQLGYTAEQYSNAPPGSNGLQHGHVQGGVPVTQGAQGGHPSHTSYPQSTTSHPAHAVAPQQDRTTVHRQVSVASSSSLDGALGSDVRYRGNSATHNGPHPTADTRHSTIPPPRAGENQVAATKMYQELQRRLGRAGAQQHILKMKADAHSKSRSPQATPIPSTTPMHGRSTVPNGASGSYTQGSSSGSHTASNIPNNHALHLSSASTATNGAASNRPTSNPALYAHDPQLLTRSPQGVQPNLPNAYPVASSNSISHAFPPRVQREPFPQLQPGPHSTQPFSAVNPVASSSSMPFPATHQEYQPQARSPVPAVSSIIPTPERPHQTKAPRTPHQADKRRVARDTLFSSGKRKRNTDDDLPEPKVHPASRAPSSAPHVSVPSVRLSEHVSIGKAHWLLTHALHHTSDSHERADSLPSSVSETKSRDEIEAEAEASIAASELMLPSTSPRSPHSKSTRLPSTPATNKPLSLVATPQSSPTKRYAYSAASSPAVAAQQPSLEYVPPTAESHDAEPALGPEPPSPPKSVDVRTASPIREKTPLFLPSPESSSQALVQLQMSDMADELNDDVIVLDDDEADVPVTGARASLILRVTELAEKQAVQLSSTRIRECPCQWKGCNVVMNSVEKLRNHVVQHANDLVGPPPHACVWTECTRRLRDESKLPAHLEFHVRIPLFCAYRDCDDSFRTPRELLQHHLLNHRSDHLRRTPAPYKPPVFSAPLVPKTLPTYMVEPQDIRQPGISRERHARLGTRVLRNIFSPVNLGPKRHNAAGPLYRVRRDPGPEDPNAPPPLRPDEYDFLSSTSNTRSRTHFGDLLSHEVSELVYTGHVFFAPSPTRGDLTPLGRSSLPTHLSANPSANHSGDGDVVSSNSGVAITDRELQKVH</sequence>
<organism evidence="3 4">
    <name type="scientific">Plicaturopsis crispa FD-325 SS-3</name>
    <dbReference type="NCBI Taxonomy" id="944288"/>
    <lineage>
        <taxon>Eukaryota</taxon>
        <taxon>Fungi</taxon>
        <taxon>Dikarya</taxon>
        <taxon>Basidiomycota</taxon>
        <taxon>Agaricomycotina</taxon>
        <taxon>Agaricomycetes</taxon>
        <taxon>Agaricomycetidae</taxon>
        <taxon>Amylocorticiales</taxon>
        <taxon>Amylocorticiaceae</taxon>
        <taxon>Plicatura</taxon>
        <taxon>Plicaturopsis crispa</taxon>
    </lineage>
</organism>
<dbReference type="PROSITE" id="PS00028">
    <property type="entry name" value="ZINC_FINGER_C2H2_1"/>
    <property type="match status" value="2"/>
</dbReference>
<feature type="compositionally biased region" description="Polar residues" evidence="1">
    <location>
        <begin position="75"/>
        <end position="85"/>
    </location>
</feature>
<feature type="region of interest" description="Disordered" evidence="1">
    <location>
        <begin position="975"/>
        <end position="1018"/>
    </location>
</feature>
<feature type="compositionally biased region" description="Low complexity" evidence="1">
    <location>
        <begin position="208"/>
        <end position="223"/>
    </location>
</feature>
<feature type="region of interest" description="Disordered" evidence="1">
    <location>
        <begin position="147"/>
        <end position="253"/>
    </location>
</feature>
<evidence type="ECO:0000313" key="4">
    <source>
        <dbReference type="Proteomes" id="UP000053263"/>
    </source>
</evidence>
<feature type="compositionally biased region" description="Polar residues" evidence="1">
    <location>
        <begin position="291"/>
        <end position="303"/>
    </location>
</feature>
<evidence type="ECO:0000313" key="3">
    <source>
        <dbReference type="EMBL" id="KII82877.1"/>
    </source>
</evidence>
<dbReference type="AlphaFoldDB" id="A0A0C9SPQ3"/>
<feature type="compositionally biased region" description="Polar residues" evidence="1">
    <location>
        <begin position="412"/>
        <end position="430"/>
    </location>
</feature>
<feature type="domain" description="C2H2-type" evidence="2">
    <location>
        <begin position="811"/>
        <end position="834"/>
    </location>
</feature>
<feature type="compositionally biased region" description="Low complexity" evidence="1">
    <location>
        <begin position="313"/>
        <end position="326"/>
    </location>
</feature>
<accession>A0A0C9SPQ3</accession>
<reference evidence="3 4" key="1">
    <citation type="submission" date="2014-06" db="EMBL/GenBank/DDBJ databases">
        <title>Evolutionary Origins and Diversification of the Mycorrhizal Mutualists.</title>
        <authorList>
            <consortium name="DOE Joint Genome Institute"/>
            <consortium name="Mycorrhizal Genomics Consortium"/>
            <person name="Kohler A."/>
            <person name="Kuo A."/>
            <person name="Nagy L.G."/>
            <person name="Floudas D."/>
            <person name="Copeland A."/>
            <person name="Barry K.W."/>
            <person name="Cichocki N."/>
            <person name="Veneault-Fourrey C."/>
            <person name="LaButti K."/>
            <person name="Lindquist E.A."/>
            <person name="Lipzen A."/>
            <person name="Lundell T."/>
            <person name="Morin E."/>
            <person name="Murat C."/>
            <person name="Riley R."/>
            <person name="Ohm R."/>
            <person name="Sun H."/>
            <person name="Tunlid A."/>
            <person name="Henrissat B."/>
            <person name="Grigoriev I.V."/>
            <person name="Hibbett D.S."/>
            <person name="Martin F."/>
        </authorList>
    </citation>
    <scope>NUCLEOTIDE SEQUENCE [LARGE SCALE GENOMIC DNA]</scope>
    <source>
        <strain evidence="3 4">FD-325 SS-3</strain>
    </source>
</reference>